<dbReference type="RefSeq" id="WP_012214841.1">
    <property type="nucleotide sequence ID" value="NC_010085.1"/>
</dbReference>
<keyword evidence="2" id="KW-1185">Reference proteome</keyword>
<accession>A9A168</accession>
<dbReference type="GeneID" id="5773126"/>
<dbReference type="EMBL" id="CP000866">
    <property type="protein sequence ID" value="ABX12354.1"/>
    <property type="molecule type" value="Genomic_DNA"/>
</dbReference>
<dbReference type="HOGENOM" id="CLU_1754764_0_0_2"/>
<dbReference type="STRING" id="436308.Nmar_0458"/>
<dbReference type="KEGG" id="nmr:Nmar_0458"/>
<name>A9A168_NITMS</name>
<dbReference type="Proteomes" id="UP000000792">
    <property type="component" value="Chromosome"/>
</dbReference>
<dbReference type="InParanoid" id="A9A168"/>
<evidence type="ECO:0000313" key="1">
    <source>
        <dbReference type="EMBL" id="ABX12354.1"/>
    </source>
</evidence>
<organism evidence="1 2">
    <name type="scientific">Nitrosopumilus maritimus (strain SCM1)</name>
    <dbReference type="NCBI Taxonomy" id="436308"/>
    <lineage>
        <taxon>Archaea</taxon>
        <taxon>Nitrososphaerota</taxon>
        <taxon>Nitrososphaeria</taxon>
        <taxon>Nitrosopumilales</taxon>
        <taxon>Nitrosopumilaceae</taxon>
        <taxon>Nitrosopumilus</taxon>
    </lineage>
</organism>
<sequence>MSSKNDKIVLIGLAIAAGLILIFATNENSLVFLFFNQYTPVVWEEVIERNIVRSSIPIEILDTENDNCIVSAKNFDKIVDHQYFVKSENIIEELKYDRNDETLSIPCDLLEGDKSRLNVWFVVEESPKHPNKYEYFVSPWEEITDSKS</sequence>
<dbReference type="EnsemblBacteria" id="ABX12354">
    <property type="protein sequence ID" value="ABX12354"/>
    <property type="gene ID" value="Nmar_0458"/>
</dbReference>
<gene>
    <name evidence="1" type="ordered locus">Nmar_0458</name>
</gene>
<proteinExistence type="predicted"/>
<protein>
    <submittedName>
        <fullName evidence="1">Uncharacterized protein</fullName>
    </submittedName>
</protein>
<evidence type="ECO:0000313" key="2">
    <source>
        <dbReference type="Proteomes" id="UP000000792"/>
    </source>
</evidence>
<dbReference type="AlphaFoldDB" id="A9A168"/>
<reference evidence="1 2" key="1">
    <citation type="journal article" date="2010" name="Proc. Natl. Acad. Sci. U.S.A.">
        <title>Nitrosopumilus maritimus genome reveals unique mechanisms for nitrification and autotrophy in globally distributed marine crenarchaea.</title>
        <authorList>
            <person name="Walker C.B."/>
            <person name="de la Torre J.R."/>
            <person name="Klotz M.G."/>
            <person name="Urakawa H."/>
            <person name="Pinel N."/>
            <person name="Arp D.J."/>
            <person name="Brochier-Armanet C."/>
            <person name="Chain P.S."/>
            <person name="Chan P.P."/>
            <person name="Gollabgir A."/>
            <person name="Hemp J."/>
            <person name="Hugler M."/>
            <person name="Karr E.A."/>
            <person name="Konneke M."/>
            <person name="Shin M."/>
            <person name="Lawton T.J."/>
            <person name="Lowe T."/>
            <person name="Martens-Habbena W."/>
            <person name="Sayavedra-Soto L.A."/>
            <person name="Lang D."/>
            <person name="Sievert S.M."/>
            <person name="Rosenzweig A.C."/>
            <person name="Manning G."/>
            <person name="Stahl D.A."/>
        </authorList>
    </citation>
    <scope>NUCLEOTIDE SEQUENCE [LARGE SCALE GENOMIC DNA]</scope>
    <source>
        <strain evidence="1 2">SCM1</strain>
    </source>
</reference>